<dbReference type="InParanoid" id="D7FRM1"/>
<feature type="compositionally biased region" description="Basic residues" evidence="1">
    <location>
        <begin position="100"/>
        <end position="113"/>
    </location>
</feature>
<accession>D7FRM1</accession>
<organism evidence="2 3">
    <name type="scientific">Ectocarpus siliculosus</name>
    <name type="common">Brown alga</name>
    <name type="synonym">Conferva siliculosa</name>
    <dbReference type="NCBI Taxonomy" id="2880"/>
    <lineage>
        <taxon>Eukaryota</taxon>
        <taxon>Sar</taxon>
        <taxon>Stramenopiles</taxon>
        <taxon>Ochrophyta</taxon>
        <taxon>PX clade</taxon>
        <taxon>Phaeophyceae</taxon>
        <taxon>Ectocarpales</taxon>
        <taxon>Ectocarpaceae</taxon>
        <taxon>Ectocarpus</taxon>
    </lineage>
</organism>
<name>D7FRM1_ECTSI</name>
<sequence length="329" mass="36121">MSVSGSKPAFSPKPPPQPSPQGGLAKQGVSAQDALVGSNRIEPAVEIGKGSTATAAPMAKTKPLLRKPLPVPVLERLNCPRRSVLPLLSPEQELTGKGVGKLKQRLAPLHRRKSDVDGRFRRRSRNLSSAQRKPASSGQEPSLARRRSTTPDASRPSTTSNTNTAREGVPSSRTSFSSETATDPGADQAQLKARLRVMEWKRRRAEELESQQEEQATQEHRQQAEAETEAARKLAAARAEEAERRILAEHNNSADAVRASEAAERWAKASRERERRRAEIYAINAVMRAAFEKEFKAYSLEQENRVTQASAPDVPDLQPAVDNVTPPRQ</sequence>
<dbReference type="EMBL" id="FN648394">
    <property type="protein sequence ID" value="CBJ30812.1"/>
    <property type="molecule type" value="Genomic_DNA"/>
</dbReference>
<evidence type="ECO:0000313" key="3">
    <source>
        <dbReference type="Proteomes" id="UP000002630"/>
    </source>
</evidence>
<evidence type="ECO:0000313" key="2">
    <source>
        <dbReference type="EMBL" id="CBJ30812.1"/>
    </source>
</evidence>
<evidence type="ECO:0000256" key="1">
    <source>
        <dbReference type="SAM" id="MobiDB-lite"/>
    </source>
</evidence>
<feature type="region of interest" description="Disordered" evidence="1">
    <location>
        <begin position="81"/>
        <end position="190"/>
    </location>
</feature>
<feature type="compositionally biased region" description="Low complexity" evidence="1">
    <location>
        <begin position="1"/>
        <end position="10"/>
    </location>
</feature>
<proteinExistence type="predicted"/>
<feature type="region of interest" description="Disordered" evidence="1">
    <location>
        <begin position="206"/>
        <end position="275"/>
    </location>
</feature>
<protein>
    <submittedName>
        <fullName evidence="2">Uncharacterized protein</fullName>
    </submittedName>
</protein>
<gene>
    <name evidence="2" type="ORF">Esi_0216_0032</name>
</gene>
<feature type="compositionally biased region" description="Polar residues" evidence="1">
    <location>
        <begin position="126"/>
        <end position="140"/>
    </location>
</feature>
<dbReference type="AlphaFoldDB" id="D7FRM1"/>
<dbReference type="EMBL" id="FN649751">
    <property type="protein sequence ID" value="CBJ30812.1"/>
    <property type="molecule type" value="Genomic_DNA"/>
</dbReference>
<feature type="compositionally biased region" description="Polar residues" evidence="1">
    <location>
        <begin position="150"/>
        <end position="181"/>
    </location>
</feature>
<feature type="region of interest" description="Disordered" evidence="1">
    <location>
        <begin position="303"/>
        <end position="329"/>
    </location>
</feature>
<keyword evidence="3" id="KW-1185">Reference proteome</keyword>
<reference evidence="2 3" key="1">
    <citation type="journal article" date="2010" name="Nature">
        <title>The Ectocarpus genome and the independent evolution of multicellularity in brown algae.</title>
        <authorList>
            <person name="Cock J.M."/>
            <person name="Sterck L."/>
            <person name="Rouze P."/>
            <person name="Scornet D."/>
            <person name="Allen A.E."/>
            <person name="Amoutzias G."/>
            <person name="Anthouard V."/>
            <person name="Artiguenave F."/>
            <person name="Aury J.M."/>
            <person name="Badger J.H."/>
            <person name="Beszteri B."/>
            <person name="Billiau K."/>
            <person name="Bonnet E."/>
            <person name="Bothwell J.H."/>
            <person name="Bowler C."/>
            <person name="Boyen C."/>
            <person name="Brownlee C."/>
            <person name="Carrano C.J."/>
            <person name="Charrier B."/>
            <person name="Cho G.Y."/>
            <person name="Coelho S.M."/>
            <person name="Collen J."/>
            <person name="Corre E."/>
            <person name="Da Silva C."/>
            <person name="Delage L."/>
            <person name="Delaroque N."/>
            <person name="Dittami S.M."/>
            <person name="Doulbeau S."/>
            <person name="Elias M."/>
            <person name="Farnham G."/>
            <person name="Gachon C.M."/>
            <person name="Gschloessl B."/>
            <person name="Heesch S."/>
            <person name="Jabbari K."/>
            <person name="Jubin C."/>
            <person name="Kawai H."/>
            <person name="Kimura K."/>
            <person name="Kloareg B."/>
            <person name="Kupper F.C."/>
            <person name="Lang D."/>
            <person name="Le Bail A."/>
            <person name="Leblanc C."/>
            <person name="Lerouge P."/>
            <person name="Lohr M."/>
            <person name="Lopez P.J."/>
            <person name="Martens C."/>
            <person name="Maumus F."/>
            <person name="Michel G."/>
            <person name="Miranda-Saavedra D."/>
            <person name="Morales J."/>
            <person name="Moreau H."/>
            <person name="Motomura T."/>
            <person name="Nagasato C."/>
            <person name="Napoli C.A."/>
            <person name="Nelson D.R."/>
            <person name="Nyvall-Collen P."/>
            <person name="Peters A.F."/>
            <person name="Pommier C."/>
            <person name="Potin P."/>
            <person name="Poulain J."/>
            <person name="Quesneville H."/>
            <person name="Read B."/>
            <person name="Rensing S.A."/>
            <person name="Ritter A."/>
            <person name="Rousvoal S."/>
            <person name="Samanta M."/>
            <person name="Samson G."/>
            <person name="Schroeder D.C."/>
            <person name="Segurens B."/>
            <person name="Strittmatter M."/>
            <person name="Tonon T."/>
            <person name="Tregear J.W."/>
            <person name="Valentin K."/>
            <person name="von Dassow P."/>
            <person name="Yamagishi T."/>
            <person name="Van de Peer Y."/>
            <person name="Wincker P."/>
        </authorList>
    </citation>
    <scope>NUCLEOTIDE SEQUENCE [LARGE SCALE GENOMIC DNA]</scope>
    <source>
        <strain evidence="3">Ec32 / CCAP1310/4</strain>
    </source>
</reference>
<feature type="region of interest" description="Disordered" evidence="1">
    <location>
        <begin position="1"/>
        <end position="32"/>
    </location>
</feature>
<feature type="compositionally biased region" description="Basic and acidic residues" evidence="1">
    <location>
        <begin position="217"/>
        <end position="248"/>
    </location>
</feature>
<feature type="compositionally biased region" description="Basic and acidic residues" evidence="1">
    <location>
        <begin position="261"/>
        <end position="275"/>
    </location>
</feature>
<dbReference type="Proteomes" id="UP000002630">
    <property type="component" value="Linkage Group LG26"/>
</dbReference>